<dbReference type="CDD" id="cd01763">
    <property type="entry name" value="Ubl_SUMO_like"/>
    <property type="match status" value="1"/>
</dbReference>
<dbReference type="InterPro" id="IPR022617">
    <property type="entry name" value="Rad60/SUMO-like_dom"/>
</dbReference>
<keyword evidence="3" id="KW-1185">Reference proteome</keyword>
<organism evidence="2 3">
    <name type="scientific">Leucocoprinus birnbaumii</name>
    <dbReference type="NCBI Taxonomy" id="56174"/>
    <lineage>
        <taxon>Eukaryota</taxon>
        <taxon>Fungi</taxon>
        <taxon>Dikarya</taxon>
        <taxon>Basidiomycota</taxon>
        <taxon>Agaricomycotina</taxon>
        <taxon>Agaricomycetes</taxon>
        <taxon>Agaricomycetidae</taxon>
        <taxon>Agaricales</taxon>
        <taxon>Agaricineae</taxon>
        <taxon>Agaricaceae</taxon>
        <taxon>Leucocoprinus</taxon>
    </lineage>
</organism>
<dbReference type="Proteomes" id="UP001213000">
    <property type="component" value="Unassembled WGS sequence"/>
</dbReference>
<protein>
    <recommendedName>
        <fullName evidence="1">Ubiquitin-like domain-containing protein</fullName>
    </recommendedName>
</protein>
<accession>A0AAD5VEU6</accession>
<proteinExistence type="predicted"/>
<evidence type="ECO:0000313" key="2">
    <source>
        <dbReference type="EMBL" id="KAJ3553889.1"/>
    </source>
</evidence>
<evidence type="ECO:0000259" key="1">
    <source>
        <dbReference type="PROSITE" id="PS50053"/>
    </source>
</evidence>
<comment type="caution">
    <text evidence="2">The sequence shown here is derived from an EMBL/GenBank/DDBJ whole genome shotgun (WGS) entry which is preliminary data.</text>
</comment>
<dbReference type="Gene3D" id="3.10.20.90">
    <property type="entry name" value="Phosphatidylinositol 3-kinase Catalytic Subunit, Chain A, domain 1"/>
    <property type="match status" value="1"/>
</dbReference>
<reference evidence="2" key="1">
    <citation type="submission" date="2022-07" db="EMBL/GenBank/DDBJ databases">
        <title>Genome Sequence of Leucocoprinus birnbaumii.</title>
        <authorList>
            <person name="Buettner E."/>
        </authorList>
    </citation>
    <scope>NUCLEOTIDE SEQUENCE</scope>
    <source>
        <strain evidence="2">VT141</strain>
    </source>
</reference>
<dbReference type="AlphaFoldDB" id="A0AAD5VEU6"/>
<name>A0AAD5VEU6_9AGAR</name>
<dbReference type="SUPFAM" id="SSF54236">
    <property type="entry name" value="Ubiquitin-like"/>
    <property type="match status" value="1"/>
</dbReference>
<dbReference type="SMART" id="SM00213">
    <property type="entry name" value="UBQ"/>
    <property type="match status" value="1"/>
</dbReference>
<sequence>MRTVKEQNDIHFKVRPDTLFSVIKARYAQHVDEDKDGLRLIYNGRLIDDEDTPASLEMKYGDYVEVLRRLVGG</sequence>
<dbReference type="InterPro" id="IPR029071">
    <property type="entry name" value="Ubiquitin-like_domsf"/>
</dbReference>
<dbReference type="EMBL" id="JANIEX010001854">
    <property type="protein sequence ID" value="KAJ3553889.1"/>
    <property type="molecule type" value="Genomic_DNA"/>
</dbReference>
<dbReference type="InterPro" id="IPR000626">
    <property type="entry name" value="Ubiquitin-like_dom"/>
</dbReference>
<gene>
    <name evidence="2" type="ORF">NP233_g12542</name>
</gene>
<dbReference type="Pfam" id="PF11976">
    <property type="entry name" value="Rad60-SLD"/>
    <property type="match status" value="1"/>
</dbReference>
<feature type="domain" description="Ubiquitin-like" evidence="1">
    <location>
        <begin position="1"/>
        <end position="73"/>
    </location>
</feature>
<dbReference type="PROSITE" id="PS50053">
    <property type="entry name" value="UBIQUITIN_2"/>
    <property type="match status" value="1"/>
</dbReference>
<evidence type="ECO:0000313" key="3">
    <source>
        <dbReference type="Proteomes" id="UP001213000"/>
    </source>
</evidence>